<organism evidence="3 4">
    <name type="scientific">Salinarimonas soli</name>
    <dbReference type="NCBI Taxonomy" id="1638099"/>
    <lineage>
        <taxon>Bacteria</taxon>
        <taxon>Pseudomonadati</taxon>
        <taxon>Pseudomonadota</taxon>
        <taxon>Alphaproteobacteria</taxon>
        <taxon>Hyphomicrobiales</taxon>
        <taxon>Salinarimonadaceae</taxon>
        <taxon>Salinarimonas</taxon>
    </lineage>
</organism>
<keyword evidence="1" id="KW-1133">Transmembrane helix</keyword>
<keyword evidence="1" id="KW-0812">Transmembrane</keyword>
<evidence type="ECO:0000313" key="3">
    <source>
        <dbReference type="EMBL" id="KAA2237255.1"/>
    </source>
</evidence>
<dbReference type="RefSeq" id="WP_149816938.1">
    <property type="nucleotide sequence ID" value="NZ_VUOA01000019.1"/>
</dbReference>
<accession>A0A5B2VEK8</accession>
<dbReference type="EMBL" id="VUOA01000019">
    <property type="protein sequence ID" value="KAA2237255.1"/>
    <property type="molecule type" value="Genomic_DNA"/>
</dbReference>
<name>A0A5B2VEK8_9HYPH</name>
<keyword evidence="1" id="KW-0472">Membrane</keyword>
<sequence length="72" mass="6900">MTLDTTTLAPVSKALAGALAAGLAGTSTAAVSIPADAAMPWWGYLLVGLVNAGLGFLGVYAAPANRPGASAG</sequence>
<evidence type="ECO:0000256" key="1">
    <source>
        <dbReference type="SAM" id="Phobius"/>
    </source>
</evidence>
<keyword evidence="2" id="KW-0732">Signal</keyword>
<dbReference type="Proteomes" id="UP000323142">
    <property type="component" value="Unassembled WGS sequence"/>
</dbReference>
<feature type="transmembrane region" description="Helical" evidence="1">
    <location>
        <begin position="42"/>
        <end position="62"/>
    </location>
</feature>
<reference evidence="3 4" key="1">
    <citation type="submission" date="2019-09" db="EMBL/GenBank/DDBJ databases">
        <title>Salinarimonas rosea gen. nov., sp. nov., a new member of the a-2 subgroup of the Proteobacteria.</title>
        <authorList>
            <person name="Liu J."/>
        </authorList>
    </citation>
    <scope>NUCLEOTIDE SEQUENCE [LARGE SCALE GENOMIC DNA]</scope>
    <source>
        <strain evidence="3 4">BN140002</strain>
    </source>
</reference>
<feature type="signal peptide" evidence="2">
    <location>
        <begin position="1"/>
        <end position="29"/>
    </location>
</feature>
<dbReference type="AlphaFoldDB" id="A0A5B2VEK8"/>
<proteinExistence type="predicted"/>
<evidence type="ECO:0000313" key="4">
    <source>
        <dbReference type="Proteomes" id="UP000323142"/>
    </source>
</evidence>
<reference evidence="3 4" key="2">
    <citation type="submission" date="2019-09" db="EMBL/GenBank/DDBJ databases">
        <authorList>
            <person name="Jin C."/>
        </authorList>
    </citation>
    <scope>NUCLEOTIDE SEQUENCE [LARGE SCALE GENOMIC DNA]</scope>
    <source>
        <strain evidence="3 4">BN140002</strain>
    </source>
</reference>
<gene>
    <name evidence="3" type="ORF">F0L46_09595</name>
</gene>
<evidence type="ECO:0000256" key="2">
    <source>
        <dbReference type="SAM" id="SignalP"/>
    </source>
</evidence>
<keyword evidence="4" id="KW-1185">Reference proteome</keyword>
<evidence type="ECO:0008006" key="5">
    <source>
        <dbReference type="Google" id="ProtNLM"/>
    </source>
</evidence>
<comment type="caution">
    <text evidence="3">The sequence shown here is derived from an EMBL/GenBank/DDBJ whole genome shotgun (WGS) entry which is preliminary data.</text>
</comment>
<protein>
    <recommendedName>
        <fullName evidence="5">Holin</fullName>
    </recommendedName>
</protein>
<feature type="chain" id="PRO_5023039053" description="Holin" evidence="2">
    <location>
        <begin position="30"/>
        <end position="72"/>
    </location>
</feature>